<evidence type="ECO:0000313" key="1">
    <source>
        <dbReference type="EMBL" id="MED6181739.1"/>
    </source>
</evidence>
<gene>
    <name evidence="1" type="ORF">PIB30_022177</name>
</gene>
<name>A0ABU6W8Q6_9FABA</name>
<dbReference type="EMBL" id="JASCZI010181317">
    <property type="protein sequence ID" value="MED6181739.1"/>
    <property type="molecule type" value="Genomic_DNA"/>
</dbReference>
<reference evidence="1 2" key="1">
    <citation type="journal article" date="2023" name="Plants (Basel)">
        <title>Bridging the Gap: Combining Genomics and Transcriptomics Approaches to Understand Stylosanthes scabra, an Orphan Legume from the Brazilian Caatinga.</title>
        <authorList>
            <person name="Ferreira-Neto J.R.C."/>
            <person name="da Silva M.D."/>
            <person name="Binneck E."/>
            <person name="de Melo N.F."/>
            <person name="da Silva R.H."/>
            <person name="de Melo A.L.T.M."/>
            <person name="Pandolfi V."/>
            <person name="Bustamante F.O."/>
            <person name="Brasileiro-Vidal A.C."/>
            <person name="Benko-Iseppon A.M."/>
        </authorList>
    </citation>
    <scope>NUCLEOTIDE SEQUENCE [LARGE SCALE GENOMIC DNA]</scope>
    <source>
        <tissue evidence="1">Leaves</tissue>
    </source>
</reference>
<comment type="caution">
    <text evidence="1">The sequence shown here is derived from an EMBL/GenBank/DDBJ whole genome shotgun (WGS) entry which is preliminary data.</text>
</comment>
<sequence>MPPFNEIKGISLYFLFILLPSSKERWSRRRNGILRCDYATSTSNPRNFHTGASIDALFAAIRSSFLPLHFYVNIVECFSLSKSQKSPPITMNFGEPEEVVPAASLSRSVQNFLSFENKDFVVEEPEPVMNVRRYRAVARSMMSSELTFPRAVAQMSRAMAWCKQNPPEVLPRIFAGARGDRAVSGVFCHL</sequence>
<dbReference type="Proteomes" id="UP001341840">
    <property type="component" value="Unassembled WGS sequence"/>
</dbReference>
<accession>A0ABU6W8Q6</accession>
<organism evidence="1 2">
    <name type="scientific">Stylosanthes scabra</name>
    <dbReference type="NCBI Taxonomy" id="79078"/>
    <lineage>
        <taxon>Eukaryota</taxon>
        <taxon>Viridiplantae</taxon>
        <taxon>Streptophyta</taxon>
        <taxon>Embryophyta</taxon>
        <taxon>Tracheophyta</taxon>
        <taxon>Spermatophyta</taxon>
        <taxon>Magnoliopsida</taxon>
        <taxon>eudicotyledons</taxon>
        <taxon>Gunneridae</taxon>
        <taxon>Pentapetalae</taxon>
        <taxon>rosids</taxon>
        <taxon>fabids</taxon>
        <taxon>Fabales</taxon>
        <taxon>Fabaceae</taxon>
        <taxon>Papilionoideae</taxon>
        <taxon>50 kb inversion clade</taxon>
        <taxon>dalbergioids sensu lato</taxon>
        <taxon>Dalbergieae</taxon>
        <taxon>Pterocarpus clade</taxon>
        <taxon>Stylosanthes</taxon>
    </lineage>
</organism>
<protein>
    <submittedName>
        <fullName evidence="1">Uncharacterized protein</fullName>
    </submittedName>
</protein>
<proteinExistence type="predicted"/>
<keyword evidence="2" id="KW-1185">Reference proteome</keyword>
<evidence type="ECO:0000313" key="2">
    <source>
        <dbReference type="Proteomes" id="UP001341840"/>
    </source>
</evidence>